<keyword evidence="4" id="KW-0472">Membrane</keyword>
<gene>
    <name evidence="6" type="ORF">QS713_06890</name>
</gene>
<name>A0ABU3IBM5_9ACTO</name>
<keyword evidence="7" id="KW-1185">Reference proteome</keyword>
<keyword evidence="1 3" id="KW-0547">Nucleotide-binding</keyword>
<feature type="binding site" evidence="3">
    <location>
        <begin position="388"/>
        <end position="395"/>
    </location>
    <ligand>
        <name>ATP</name>
        <dbReference type="ChEBI" id="CHEBI:30616"/>
    </ligand>
</feature>
<accession>A0ABU3IBM5</accession>
<keyword evidence="2 3" id="KW-0067">ATP-binding</keyword>
<dbReference type="SUPFAM" id="SSF49879">
    <property type="entry name" value="SMAD/FHA domain"/>
    <property type="match status" value="1"/>
</dbReference>
<dbReference type="InterPro" id="IPR002543">
    <property type="entry name" value="FtsK_dom"/>
</dbReference>
<dbReference type="PANTHER" id="PTHR22683">
    <property type="entry name" value="SPORULATION PROTEIN RELATED"/>
    <property type="match status" value="1"/>
</dbReference>
<dbReference type="CDD" id="cd00060">
    <property type="entry name" value="FHA"/>
    <property type="match status" value="1"/>
</dbReference>
<evidence type="ECO:0000259" key="5">
    <source>
        <dbReference type="PROSITE" id="PS50901"/>
    </source>
</evidence>
<organism evidence="6 7">
    <name type="scientific">Gleimia hominis</name>
    <dbReference type="NCBI Taxonomy" id="595468"/>
    <lineage>
        <taxon>Bacteria</taxon>
        <taxon>Bacillati</taxon>
        <taxon>Actinomycetota</taxon>
        <taxon>Actinomycetes</taxon>
        <taxon>Actinomycetales</taxon>
        <taxon>Actinomycetaceae</taxon>
        <taxon>Gleimia</taxon>
    </lineage>
</organism>
<dbReference type="PANTHER" id="PTHR22683:SF1">
    <property type="entry name" value="TYPE VII SECRETION SYSTEM PROTEIN ESSC"/>
    <property type="match status" value="1"/>
</dbReference>
<evidence type="ECO:0000256" key="3">
    <source>
        <dbReference type="PROSITE-ProRule" id="PRU00289"/>
    </source>
</evidence>
<reference evidence="6 7" key="1">
    <citation type="submission" date="2023-06" db="EMBL/GenBank/DDBJ databases">
        <title>Draft genome sequence of Gleimia hominis type strain CCUG 57540T.</title>
        <authorList>
            <person name="Salva-Serra F."/>
            <person name="Cardew S."/>
            <person name="Jensie Markopoulos S."/>
            <person name="Ohlen M."/>
            <person name="Inganas E."/>
            <person name="Svensson-Stadler L."/>
            <person name="Moore E.R.B."/>
        </authorList>
    </citation>
    <scope>NUCLEOTIDE SEQUENCE [LARGE SCALE GENOMIC DNA]</scope>
    <source>
        <strain evidence="6 7">CCUG 57540</strain>
    </source>
</reference>
<dbReference type="Pfam" id="PF01580">
    <property type="entry name" value="FtsK_SpoIIIE"/>
    <property type="match status" value="1"/>
</dbReference>
<keyword evidence="4" id="KW-1133">Transmembrane helix</keyword>
<dbReference type="CDD" id="cd01127">
    <property type="entry name" value="TrwB_TraG_TraD_VirD4"/>
    <property type="match status" value="1"/>
</dbReference>
<dbReference type="EMBL" id="JASXSX010000002">
    <property type="protein sequence ID" value="MDT3767784.1"/>
    <property type="molecule type" value="Genomic_DNA"/>
</dbReference>
<feature type="transmembrane region" description="Helical" evidence="4">
    <location>
        <begin position="164"/>
        <end position="180"/>
    </location>
</feature>
<evidence type="ECO:0000313" key="6">
    <source>
        <dbReference type="EMBL" id="MDT3767784.1"/>
    </source>
</evidence>
<sequence length="949" mass="105364">MPEVTYLTCIDGPDRGLVIPVHANQALTLGRSGTPITDPQVSREHCEVLVHLTRRRMHMQVIDKQSVNGTYSGKPLRFLPGFAYNRYWLRRRTRAHIKTGGVIGIGKNLFQWEVSGLEVSIPVVVDALQGPKRARFTWQKLFYFLPLLSIGWLLWRFISAWGAAAFIAAILLSLLYWSLARRSHIWHVPLLATHQALELQASEHSENPSNLKNQLPLNLNIEPEFKRRYIFTILMCRRKRPRRRDTHIAWGASISVLGEKMEAWQLWIAHQILLQARHRGLWDCTVTHAELQERGSKCLIVKSGAQTLARIGKMPNARVVLKLAGPPPITTANTALKQSAREQTLPPRLQVSELPAIKAEPGSLAVPIGAGIDTLDIVRDGPHALVAGTTGSGKSEALRTWIMQMARYYPPEQFQLVLFDYKGGATFSKLAQLPHCVGLVTDLTPRLAIRAIQSLDYEIRQREIQLSERGYADLSEWERAGSAPARILLVIDEFHAVVRTHPEVMDSLVDMAARGRSLGIHLIAGTQSPGGVITAQMRANLTLRICLRTAQVSQSLDILGVDDAAKLPRIPGRAIIDTGQLKTIQWAYCDVAPTSVSTPRTHAGAALWKPPLPAVVSEQFVKQTLSLTPADAAVPFALADNPQVRAYTPLKLPKAPVAIVAEPDSKNAAIAHINQYLQVHASERAVLRVDKSEDLEATLYQLERAWGTDRPIIIPDLSTLIEAMDDEWGHGSGKSIWKRWAKRNSGITIVGLDPSDLLTTRELQYVLASITPTQAQLAGLDRYQVQMCEALSGEQDAKAGVSLMTLRWRHIRTVSVALTQVSPSVKTLQAAEKPEERTPSLTVDALLETAENTTIDSLIILGYTSEAVEETAREATGELQVELHKYTGLELGMQSEGIARKMGRALTIVGEVEGAAMRALRPPLYARTHAHNPQRVWVVCEQNWLRYWT</sequence>
<dbReference type="Gene3D" id="2.60.200.20">
    <property type="match status" value="1"/>
</dbReference>
<dbReference type="InterPro" id="IPR027417">
    <property type="entry name" value="P-loop_NTPase"/>
</dbReference>
<keyword evidence="4" id="KW-0812">Transmembrane</keyword>
<evidence type="ECO:0000256" key="2">
    <source>
        <dbReference type="ARBA" id="ARBA00022840"/>
    </source>
</evidence>
<comment type="caution">
    <text evidence="6">The sequence shown here is derived from an EMBL/GenBank/DDBJ whole genome shotgun (WGS) entry which is preliminary data.</text>
</comment>
<dbReference type="RefSeq" id="WP_313273838.1">
    <property type="nucleotide sequence ID" value="NZ_JASXSX010000002.1"/>
</dbReference>
<feature type="transmembrane region" description="Helical" evidence="4">
    <location>
        <begin position="141"/>
        <end position="158"/>
    </location>
</feature>
<evidence type="ECO:0000256" key="4">
    <source>
        <dbReference type="SAM" id="Phobius"/>
    </source>
</evidence>
<proteinExistence type="predicted"/>
<dbReference type="InterPro" id="IPR050206">
    <property type="entry name" value="FtsK/SpoIIIE/SftA"/>
</dbReference>
<evidence type="ECO:0000256" key="1">
    <source>
        <dbReference type="ARBA" id="ARBA00022741"/>
    </source>
</evidence>
<dbReference type="Gene3D" id="3.40.50.300">
    <property type="entry name" value="P-loop containing nucleotide triphosphate hydrolases"/>
    <property type="match status" value="1"/>
</dbReference>
<dbReference type="InterPro" id="IPR008984">
    <property type="entry name" value="SMAD_FHA_dom_sf"/>
</dbReference>
<dbReference type="SUPFAM" id="SSF52540">
    <property type="entry name" value="P-loop containing nucleoside triphosphate hydrolases"/>
    <property type="match status" value="1"/>
</dbReference>
<protein>
    <submittedName>
        <fullName evidence="6">FtsK/SpoIIIE domain-containing protein</fullName>
    </submittedName>
</protein>
<feature type="domain" description="FtsK" evidence="5">
    <location>
        <begin position="369"/>
        <end position="556"/>
    </location>
</feature>
<dbReference type="Proteomes" id="UP001247542">
    <property type="component" value="Unassembled WGS sequence"/>
</dbReference>
<dbReference type="PROSITE" id="PS50901">
    <property type="entry name" value="FTSK"/>
    <property type="match status" value="1"/>
</dbReference>
<evidence type="ECO:0000313" key="7">
    <source>
        <dbReference type="Proteomes" id="UP001247542"/>
    </source>
</evidence>